<name>A0ABR9W7E7_9BACT</name>
<gene>
    <name evidence="6" type="ORF">IEE83_05815</name>
</gene>
<evidence type="ECO:0000256" key="1">
    <source>
        <dbReference type="ARBA" id="ARBA00007749"/>
    </source>
</evidence>
<evidence type="ECO:0000313" key="6">
    <source>
        <dbReference type="EMBL" id="MBE9461392.1"/>
    </source>
</evidence>
<evidence type="ECO:0000259" key="5">
    <source>
        <dbReference type="SMART" id="SM00849"/>
    </source>
</evidence>
<dbReference type="RefSeq" id="WP_194119659.1">
    <property type="nucleotide sequence ID" value="NZ_JACYGY010000001.1"/>
</dbReference>
<reference evidence="7" key="1">
    <citation type="submission" date="2023-07" db="EMBL/GenBank/DDBJ databases">
        <title>Dyadobacter sp. nov 'subterranea' isolated from contaminted grondwater.</title>
        <authorList>
            <person name="Szabo I."/>
            <person name="Al-Omari J."/>
            <person name="Szerdahelyi S.G."/>
            <person name="Rado J."/>
        </authorList>
    </citation>
    <scope>NUCLEOTIDE SEQUENCE [LARGE SCALE GENOMIC DNA]</scope>
    <source>
        <strain evidence="7">UP-52</strain>
    </source>
</reference>
<keyword evidence="3" id="KW-0378">Hydrolase</keyword>
<organism evidence="6 7">
    <name type="scientific">Dyadobacter subterraneus</name>
    <dbReference type="NCBI Taxonomy" id="2773304"/>
    <lineage>
        <taxon>Bacteria</taxon>
        <taxon>Pseudomonadati</taxon>
        <taxon>Bacteroidota</taxon>
        <taxon>Cytophagia</taxon>
        <taxon>Cytophagales</taxon>
        <taxon>Spirosomataceae</taxon>
        <taxon>Dyadobacter</taxon>
    </lineage>
</organism>
<dbReference type="PANTHER" id="PTHR42978">
    <property type="entry name" value="QUORUM-QUENCHING LACTONASE YTNP-RELATED-RELATED"/>
    <property type="match status" value="1"/>
</dbReference>
<dbReference type="Gene3D" id="3.60.15.10">
    <property type="entry name" value="Ribonuclease Z/Hydroxyacylglutathione hydrolase-like"/>
    <property type="match status" value="1"/>
</dbReference>
<accession>A0ABR9W7E7</accession>
<sequence>MNRRTALKNTALFGFSMPLFLNSGFQKRAAIANSFHKFRLGKLDLLVVSDGHILFENVQPDFAPDIAADKVSKALEYDFLSTKEVDLAINILVIKNGQKTILIDSGCGYHFGKSSGWLPDNLIGAGIKPENVTDVILSHAHPDHLGGLVNKEGKPVFPKAEVHISAIEKDFWLSAHPDFSKSKVKPELAGFVTKIAQDTLKNLKLHLRFFNDGDTLLDCIRIKLAPGHTPGHTVVNVFSGEDELFHVADLVHSAPLVVAHPDWGFEGDTDFDQAITTRKKVLQELAEGRKTIFSSHLPWPGLGHVRKQDEGFDWVQTTFAVPD</sequence>
<dbReference type="InterPro" id="IPR001279">
    <property type="entry name" value="Metallo-B-lactamas"/>
</dbReference>
<dbReference type="SUPFAM" id="SSF56281">
    <property type="entry name" value="Metallo-hydrolase/oxidoreductase"/>
    <property type="match status" value="1"/>
</dbReference>
<comment type="caution">
    <text evidence="6">The sequence shown here is derived from an EMBL/GenBank/DDBJ whole genome shotgun (WGS) entry which is preliminary data.</text>
</comment>
<dbReference type="InterPro" id="IPR051013">
    <property type="entry name" value="MBL_superfamily_lactonases"/>
</dbReference>
<protein>
    <submittedName>
        <fullName evidence="6">MBL fold metallo-hydrolase</fullName>
    </submittedName>
</protein>
<evidence type="ECO:0000256" key="4">
    <source>
        <dbReference type="ARBA" id="ARBA00022833"/>
    </source>
</evidence>
<evidence type="ECO:0000256" key="2">
    <source>
        <dbReference type="ARBA" id="ARBA00022723"/>
    </source>
</evidence>
<dbReference type="CDD" id="cd07720">
    <property type="entry name" value="OPHC2-like_MBL-fold"/>
    <property type="match status" value="1"/>
</dbReference>
<dbReference type="PANTHER" id="PTHR42978:SF6">
    <property type="entry name" value="QUORUM-QUENCHING LACTONASE YTNP-RELATED"/>
    <property type="match status" value="1"/>
</dbReference>
<dbReference type="InterPro" id="IPR036866">
    <property type="entry name" value="RibonucZ/Hydroxyglut_hydro"/>
</dbReference>
<keyword evidence="4" id="KW-0862">Zinc</keyword>
<proteinExistence type="inferred from homology"/>
<comment type="similarity">
    <text evidence="1">Belongs to the metallo-beta-lactamase superfamily.</text>
</comment>
<dbReference type="Pfam" id="PF00753">
    <property type="entry name" value="Lactamase_B"/>
    <property type="match status" value="1"/>
</dbReference>
<evidence type="ECO:0000256" key="3">
    <source>
        <dbReference type="ARBA" id="ARBA00022801"/>
    </source>
</evidence>
<feature type="domain" description="Metallo-beta-lactamase" evidence="5">
    <location>
        <begin position="88"/>
        <end position="296"/>
    </location>
</feature>
<keyword evidence="7" id="KW-1185">Reference proteome</keyword>
<evidence type="ECO:0000313" key="7">
    <source>
        <dbReference type="Proteomes" id="UP000634134"/>
    </source>
</evidence>
<dbReference type="Proteomes" id="UP000634134">
    <property type="component" value="Unassembled WGS sequence"/>
</dbReference>
<dbReference type="EMBL" id="JACYGY010000001">
    <property type="protein sequence ID" value="MBE9461392.1"/>
    <property type="molecule type" value="Genomic_DNA"/>
</dbReference>
<dbReference type="SMART" id="SM00849">
    <property type="entry name" value="Lactamase_B"/>
    <property type="match status" value="1"/>
</dbReference>
<keyword evidence="2" id="KW-0479">Metal-binding</keyword>